<feature type="transmembrane region" description="Helical" evidence="12">
    <location>
        <begin position="7"/>
        <end position="29"/>
    </location>
</feature>
<keyword evidence="10" id="KW-0862">Zinc</keyword>
<evidence type="ECO:0000256" key="8">
    <source>
        <dbReference type="ARBA" id="ARBA00022723"/>
    </source>
</evidence>
<dbReference type="GO" id="GO:0042277">
    <property type="term" value="F:peptide binding"/>
    <property type="evidence" value="ECO:0007669"/>
    <property type="project" value="TreeGrafter"/>
</dbReference>
<keyword evidence="8" id="KW-0479">Metal-binding</keyword>
<evidence type="ECO:0000256" key="11">
    <source>
        <dbReference type="ARBA" id="ARBA00023049"/>
    </source>
</evidence>
<organism evidence="15 16">
    <name type="scientific">Eiseniibacteriota bacterium</name>
    <dbReference type="NCBI Taxonomy" id="2212470"/>
    <lineage>
        <taxon>Bacteria</taxon>
        <taxon>Candidatus Eiseniibacteriota</taxon>
    </lineage>
</organism>
<dbReference type="PANTHER" id="PTHR11533:SF174">
    <property type="entry name" value="PUROMYCIN-SENSITIVE AMINOPEPTIDASE-RELATED"/>
    <property type="match status" value="1"/>
</dbReference>
<comment type="similarity">
    <text evidence="3">Belongs to the peptidase M1 family.</text>
</comment>
<dbReference type="CDD" id="cd09603">
    <property type="entry name" value="M1_APN_like"/>
    <property type="match status" value="1"/>
</dbReference>
<protein>
    <recommendedName>
        <fullName evidence="5">Aminopeptidase N</fullName>
        <ecNumber evidence="4">3.4.11.2</ecNumber>
    </recommendedName>
</protein>
<name>A0A948W312_UNCEI</name>
<dbReference type="GO" id="GO:0070006">
    <property type="term" value="F:metalloaminopeptidase activity"/>
    <property type="evidence" value="ECO:0007669"/>
    <property type="project" value="TreeGrafter"/>
</dbReference>
<dbReference type="InterPro" id="IPR001930">
    <property type="entry name" value="Peptidase_M1"/>
</dbReference>
<reference evidence="15" key="1">
    <citation type="submission" date="2021-05" db="EMBL/GenBank/DDBJ databases">
        <title>Energy efficiency and biological interactions define the core microbiome of deep oligotrophic groundwater.</title>
        <authorList>
            <person name="Mehrshad M."/>
            <person name="Lopez-Fernandez M."/>
            <person name="Bell E."/>
            <person name="Bernier-Latmani R."/>
            <person name="Bertilsson S."/>
            <person name="Dopson M."/>
        </authorList>
    </citation>
    <scope>NUCLEOTIDE SEQUENCE</scope>
    <source>
        <strain evidence="15">Modern_marine.mb.64</strain>
    </source>
</reference>
<comment type="catalytic activity">
    <reaction evidence="1">
        <text>Release of an N-terminal amino acid, Xaa-|-Yaa- from a peptide, amide or arylamide. Xaa is preferably Ala, but may be most amino acids including Pro (slow action). When a terminal hydrophobic residue is followed by a prolyl residue, the two may be released as an intact Xaa-Pro dipeptide.</text>
        <dbReference type="EC" id="3.4.11.2"/>
    </reaction>
</comment>
<keyword evidence="6" id="KW-0031">Aminopeptidase</keyword>
<dbReference type="GO" id="GO:0006508">
    <property type="term" value="P:proteolysis"/>
    <property type="evidence" value="ECO:0007669"/>
    <property type="project" value="UniProtKB-KW"/>
</dbReference>
<dbReference type="Pfam" id="PF17900">
    <property type="entry name" value="Peptidase_M1_N"/>
    <property type="match status" value="1"/>
</dbReference>
<dbReference type="GO" id="GO:0005737">
    <property type="term" value="C:cytoplasm"/>
    <property type="evidence" value="ECO:0007669"/>
    <property type="project" value="TreeGrafter"/>
</dbReference>
<keyword evidence="11" id="KW-0482">Metalloprotease</keyword>
<dbReference type="GO" id="GO:0005615">
    <property type="term" value="C:extracellular space"/>
    <property type="evidence" value="ECO:0007669"/>
    <property type="project" value="TreeGrafter"/>
</dbReference>
<dbReference type="SUPFAM" id="SSF63737">
    <property type="entry name" value="Leukotriene A4 hydrolase N-terminal domain"/>
    <property type="match status" value="1"/>
</dbReference>
<comment type="cofactor">
    <cofactor evidence="2">
        <name>Zn(2+)</name>
        <dbReference type="ChEBI" id="CHEBI:29105"/>
    </cofactor>
</comment>
<evidence type="ECO:0000256" key="6">
    <source>
        <dbReference type="ARBA" id="ARBA00022438"/>
    </source>
</evidence>
<dbReference type="PANTHER" id="PTHR11533">
    <property type="entry name" value="PROTEASE M1 ZINC METALLOPROTEASE"/>
    <property type="match status" value="1"/>
</dbReference>
<evidence type="ECO:0000256" key="9">
    <source>
        <dbReference type="ARBA" id="ARBA00022801"/>
    </source>
</evidence>
<dbReference type="SUPFAM" id="SSF55486">
    <property type="entry name" value="Metalloproteases ('zincins'), catalytic domain"/>
    <property type="match status" value="1"/>
</dbReference>
<dbReference type="Proteomes" id="UP000777784">
    <property type="component" value="Unassembled WGS sequence"/>
</dbReference>
<dbReference type="GO" id="GO:0008270">
    <property type="term" value="F:zinc ion binding"/>
    <property type="evidence" value="ECO:0007669"/>
    <property type="project" value="InterPro"/>
</dbReference>
<comment type="caution">
    <text evidence="15">The sequence shown here is derived from an EMBL/GenBank/DDBJ whole genome shotgun (WGS) entry which is preliminary data.</text>
</comment>
<evidence type="ECO:0000256" key="5">
    <source>
        <dbReference type="ARBA" id="ARBA00015611"/>
    </source>
</evidence>
<evidence type="ECO:0000256" key="12">
    <source>
        <dbReference type="SAM" id="Phobius"/>
    </source>
</evidence>
<dbReference type="EMBL" id="JAHJDP010000032">
    <property type="protein sequence ID" value="MBU2690577.1"/>
    <property type="molecule type" value="Genomic_DNA"/>
</dbReference>
<evidence type="ECO:0000256" key="2">
    <source>
        <dbReference type="ARBA" id="ARBA00001947"/>
    </source>
</evidence>
<evidence type="ECO:0000259" key="13">
    <source>
        <dbReference type="Pfam" id="PF01433"/>
    </source>
</evidence>
<dbReference type="InterPro" id="IPR042097">
    <property type="entry name" value="Aminopeptidase_N-like_N_sf"/>
</dbReference>
<sequence>MKADRRFITILGVPWLVGCCFTVVGFNALSASTAPPPEDPAVISSKEDSPLEFRGPYLSPEIFPQDLYNDPRLEYDVLEYELSFEPHFEDSTLTAETIMRIVSLRALDEVVVDLKTAMVVSAAWLDSLGTPVDLPFSHENQQVVLSLPEMVAGQDTLTLGLSCEGRPSSSFAHKIFGSHGRDAYKFPIAATLSEPEDAHGWWACKDLLTDKALVSVHLTVPEGYVGVSNGERISTIAGVDQRTTSNWNCRYPMSTYLVSIAATNYVTWDTTHVTAMGDTIPLTYYAYPEDEADARADWAITGEAMTVLETLFGPYPFHRPNSAEGYGMAEFHWITGAEEHQTMTSYGSGFINGRNVYDHFVAHELSHQWFGDAVTLTHWEDMWTKEGLATYCEALYLEKRVLLRLGEGAEKEAARVLKEAMEARALNHFSGAVGAPKEGSYYSSTIYRKGAWVFHMLRRILGDDLFFSALANHYKLYKYDLAGTAELVRTIEETYGESLSWFFDPWLYEEGRPLIAYDWTTRELDDGRWSIHLHLEQNQTQALYRLPLDILLTAGTDSTAREVWLEGRWQDISLEAEFKPENLILDPYGWILADEEILPMTGQLRLENPFPQPSSVGHAITLRYFLPQSGVAEIDLIDVMGRRVGSIVSKEHPAGWQLMEWSGGLGTRSPAAGLYWLRLRQSGRTSAQKIILLE</sequence>
<keyword evidence="9" id="KW-0378">Hydrolase</keyword>
<dbReference type="EC" id="3.4.11.2" evidence="4"/>
<keyword evidence="12" id="KW-0472">Membrane</keyword>
<evidence type="ECO:0000256" key="7">
    <source>
        <dbReference type="ARBA" id="ARBA00022670"/>
    </source>
</evidence>
<keyword evidence="12" id="KW-0812">Transmembrane</keyword>
<gene>
    <name evidence="15" type="ORF">KJ970_06575</name>
</gene>
<evidence type="ECO:0000313" key="15">
    <source>
        <dbReference type="EMBL" id="MBU2690577.1"/>
    </source>
</evidence>
<dbReference type="GO" id="GO:0016285">
    <property type="term" value="F:alanyl aminopeptidase activity"/>
    <property type="evidence" value="ECO:0007669"/>
    <property type="project" value="UniProtKB-EC"/>
</dbReference>
<evidence type="ECO:0000256" key="1">
    <source>
        <dbReference type="ARBA" id="ARBA00000098"/>
    </source>
</evidence>
<evidence type="ECO:0000256" key="4">
    <source>
        <dbReference type="ARBA" id="ARBA00012564"/>
    </source>
</evidence>
<keyword evidence="7" id="KW-0645">Protease</keyword>
<dbReference type="GO" id="GO:0043171">
    <property type="term" value="P:peptide catabolic process"/>
    <property type="evidence" value="ECO:0007669"/>
    <property type="project" value="TreeGrafter"/>
</dbReference>
<dbReference type="InterPro" id="IPR014782">
    <property type="entry name" value="Peptidase_M1_dom"/>
</dbReference>
<dbReference type="Pfam" id="PF01433">
    <property type="entry name" value="Peptidase_M1"/>
    <property type="match status" value="1"/>
</dbReference>
<evidence type="ECO:0000256" key="3">
    <source>
        <dbReference type="ARBA" id="ARBA00010136"/>
    </source>
</evidence>
<dbReference type="Gene3D" id="2.60.40.1730">
    <property type="entry name" value="tricorn interacting facor f3 domain"/>
    <property type="match status" value="1"/>
</dbReference>
<dbReference type="Gene3D" id="1.10.390.10">
    <property type="entry name" value="Neutral Protease Domain 2"/>
    <property type="match status" value="1"/>
</dbReference>
<keyword evidence="12" id="KW-1133">Transmembrane helix</keyword>
<dbReference type="AlphaFoldDB" id="A0A948W312"/>
<feature type="domain" description="Aminopeptidase N-like N-terminal" evidence="14">
    <location>
        <begin position="79"/>
        <end position="257"/>
    </location>
</feature>
<dbReference type="InterPro" id="IPR027268">
    <property type="entry name" value="Peptidase_M4/M1_CTD_sf"/>
</dbReference>
<dbReference type="InterPro" id="IPR050344">
    <property type="entry name" value="Peptidase_M1_aminopeptidases"/>
</dbReference>
<dbReference type="InterPro" id="IPR045357">
    <property type="entry name" value="Aminopeptidase_N-like_N"/>
</dbReference>
<proteinExistence type="inferred from homology"/>
<evidence type="ECO:0000313" key="16">
    <source>
        <dbReference type="Proteomes" id="UP000777784"/>
    </source>
</evidence>
<dbReference type="PROSITE" id="PS51257">
    <property type="entry name" value="PROKAR_LIPOPROTEIN"/>
    <property type="match status" value="1"/>
</dbReference>
<accession>A0A948W312</accession>
<feature type="domain" description="Peptidase M1 membrane alanine aminopeptidase" evidence="13">
    <location>
        <begin position="358"/>
        <end position="506"/>
    </location>
</feature>
<dbReference type="PRINTS" id="PR00756">
    <property type="entry name" value="ALADIPTASE"/>
</dbReference>
<dbReference type="GO" id="GO:0016020">
    <property type="term" value="C:membrane"/>
    <property type="evidence" value="ECO:0007669"/>
    <property type="project" value="TreeGrafter"/>
</dbReference>
<evidence type="ECO:0000256" key="10">
    <source>
        <dbReference type="ARBA" id="ARBA00022833"/>
    </source>
</evidence>
<evidence type="ECO:0000259" key="14">
    <source>
        <dbReference type="Pfam" id="PF17900"/>
    </source>
</evidence>